<dbReference type="RefSeq" id="WP_069465178.1">
    <property type="nucleotide sequence ID" value="NZ_FODD01000026.1"/>
</dbReference>
<keyword evidence="3" id="KW-0175">Coiled coil</keyword>
<dbReference type="CDD" id="cd00338">
    <property type="entry name" value="Ser_Recombinase"/>
    <property type="match status" value="1"/>
</dbReference>
<feature type="coiled-coil region" evidence="3">
    <location>
        <begin position="407"/>
        <end position="434"/>
    </location>
</feature>
<proteinExistence type="predicted"/>
<keyword evidence="1" id="KW-0238">DNA-binding</keyword>
<name>A0A1H8PLI1_9ACTN</name>
<evidence type="ECO:0000259" key="5">
    <source>
        <dbReference type="PROSITE" id="PS51737"/>
    </source>
</evidence>
<dbReference type="Pfam" id="PF13408">
    <property type="entry name" value="Zn_ribbon_recom"/>
    <property type="match status" value="1"/>
</dbReference>
<dbReference type="EMBL" id="FODD01000026">
    <property type="protein sequence ID" value="SEO42574.1"/>
    <property type="molecule type" value="Genomic_DNA"/>
</dbReference>
<dbReference type="InterPro" id="IPR038109">
    <property type="entry name" value="DNA_bind_recomb_sf"/>
</dbReference>
<dbReference type="PANTHER" id="PTHR30461:SF2">
    <property type="entry name" value="SERINE RECOMBINASE PINE-RELATED"/>
    <property type="match status" value="1"/>
</dbReference>
<dbReference type="Gene3D" id="3.40.50.1390">
    <property type="entry name" value="Resolvase, N-terminal catalytic domain"/>
    <property type="match status" value="1"/>
</dbReference>
<dbReference type="Pfam" id="PF00239">
    <property type="entry name" value="Resolvase"/>
    <property type="match status" value="1"/>
</dbReference>
<reference evidence="6 7" key="1">
    <citation type="submission" date="2016-10" db="EMBL/GenBank/DDBJ databases">
        <authorList>
            <person name="de Groot N.N."/>
        </authorList>
    </citation>
    <scope>NUCLEOTIDE SEQUENCE [LARGE SCALE GENOMIC DNA]</scope>
    <source>
        <strain evidence="6 7">CGMCC 4.2026</strain>
    </source>
</reference>
<accession>A0A1H8PLI1</accession>
<feature type="domain" description="Resolvase/invertase-type recombinase catalytic" evidence="4">
    <location>
        <begin position="3"/>
        <end position="145"/>
    </location>
</feature>
<feature type="domain" description="Recombinase" evidence="5">
    <location>
        <begin position="153"/>
        <end position="291"/>
    </location>
</feature>
<keyword evidence="2" id="KW-0233">DNA recombination</keyword>
<dbReference type="InterPro" id="IPR025827">
    <property type="entry name" value="Zn_ribbon_recom_dom"/>
</dbReference>
<dbReference type="InterPro" id="IPR036162">
    <property type="entry name" value="Resolvase-like_N_sf"/>
</dbReference>
<evidence type="ECO:0000313" key="7">
    <source>
        <dbReference type="Proteomes" id="UP000181951"/>
    </source>
</evidence>
<dbReference type="InterPro" id="IPR006119">
    <property type="entry name" value="Resolv_N"/>
</dbReference>
<gene>
    <name evidence="6" type="ORF">SAMN05216267_102625</name>
</gene>
<dbReference type="GO" id="GO:0003677">
    <property type="term" value="F:DNA binding"/>
    <property type="evidence" value="ECO:0007669"/>
    <property type="project" value="UniProtKB-KW"/>
</dbReference>
<dbReference type="GO" id="GO:0000150">
    <property type="term" value="F:DNA strand exchange activity"/>
    <property type="evidence" value="ECO:0007669"/>
    <property type="project" value="InterPro"/>
</dbReference>
<dbReference type="PROSITE" id="PS51737">
    <property type="entry name" value="RECOMBINASE_DNA_BIND"/>
    <property type="match status" value="1"/>
</dbReference>
<evidence type="ECO:0000256" key="1">
    <source>
        <dbReference type="ARBA" id="ARBA00023125"/>
    </source>
</evidence>
<sequence>MPTVVIYDRLSRLYAEEAPDHRIAACKAYAAARGWEVVHIAMDTNVSGASKLEDRPGMREVLAWLPRADYVLAAKLDRYARSVLEFQRLLDAAKATKATIVTADGVVSPENSSLIANVLAAFAEYERDMITARITASKEHFRQRGNHLGGIAPYGYAVSGPVNNKRWVIDEPAAAILRECADKLINHGGSLTAMARDLNERGVLPPAEHARQRDGRKLRGQVWHSTTLRDVLYTPAVRGWLIQATPGTRRSALTNQPVLDAEGNPVSAGPAILDAETWSAVRAIVDGKSVGRGAPRGGKSLLLHLAVCSECNGPMYRQRRTVNGKDYSTYVCRAGVGKHGAHRPNVITARYLEEMVTADYLKRFGSFALMRWQEADGSAVLQLAEVTTQLDNLAGNLANLPAGGRAAQRVTAQITALEARVTELEAEAEHAVGRWVDAGGTVADAWAQRETDGRRSLLGDLGARVVVRPATPGAVRRFDPQRADVTYAGPAWMRDADPFAVRLAEIELEELLGDA</sequence>
<dbReference type="PANTHER" id="PTHR30461">
    <property type="entry name" value="DNA-INVERTASE FROM LAMBDOID PROPHAGE"/>
    <property type="match status" value="1"/>
</dbReference>
<dbReference type="OrthoDB" id="4367319at2"/>
<evidence type="ECO:0000313" key="6">
    <source>
        <dbReference type="EMBL" id="SEO42574.1"/>
    </source>
</evidence>
<protein>
    <submittedName>
        <fullName evidence="6">Site-specific DNA recombinase</fullName>
    </submittedName>
</protein>
<dbReference type="InterPro" id="IPR011109">
    <property type="entry name" value="DNA_bind_recombinase_dom"/>
</dbReference>
<organism evidence="6 7">
    <name type="scientific">Actinacidiphila rubida</name>
    <dbReference type="NCBI Taxonomy" id="310780"/>
    <lineage>
        <taxon>Bacteria</taxon>
        <taxon>Bacillati</taxon>
        <taxon>Actinomycetota</taxon>
        <taxon>Actinomycetes</taxon>
        <taxon>Kitasatosporales</taxon>
        <taxon>Streptomycetaceae</taxon>
        <taxon>Actinacidiphila</taxon>
    </lineage>
</organism>
<dbReference type="STRING" id="310780.SAMN05216267_102625"/>
<evidence type="ECO:0000259" key="4">
    <source>
        <dbReference type="PROSITE" id="PS51736"/>
    </source>
</evidence>
<dbReference type="AlphaFoldDB" id="A0A1H8PLI1"/>
<dbReference type="SUPFAM" id="SSF53041">
    <property type="entry name" value="Resolvase-like"/>
    <property type="match status" value="1"/>
</dbReference>
<dbReference type="Pfam" id="PF07508">
    <property type="entry name" value="Recombinase"/>
    <property type="match status" value="1"/>
</dbReference>
<dbReference type="SMART" id="SM00857">
    <property type="entry name" value="Resolvase"/>
    <property type="match status" value="1"/>
</dbReference>
<evidence type="ECO:0000256" key="3">
    <source>
        <dbReference type="SAM" id="Coils"/>
    </source>
</evidence>
<dbReference type="PROSITE" id="PS51736">
    <property type="entry name" value="RECOMBINASES_3"/>
    <property type="match status" value="1"/>
</dbReference>
<dbReference type="Gene3D" id="3.90.1750.20">
    <property type="entry name" value="Putative Large Serine Recombinase, Chain B, Domain 2"/>
    <property type="match status" value="1"/>
</dbReference>
<keyword evidence="7" id="KW-1185">Reference proteome</keyword>
<dbReference type="Proteomes" id="UP000181951">
    <property type="component" value="Unassembled WGS sequence"/>
</dbReference>
<dbReference type="InterPro" id="IPR050639">
    <property type="entry name" value="SSR_resolvase"/>
</dbReference>
<evidence type="ECO:0000256" key="2">
    <source>
        <dbReference type="ARBA" id="ARBA00023172"/>
    </source>
</evidence>